<evidence type="ECO:0000256" key="4">
    <source>
        <dbReference type="ARBA" id="ARBA00022741"/>
    </source>
</evidence>
<evidence type="ECO:0000313" key="13">
    <source>
        <dbReference type="Proteomes" id="UP001144673"/>
    </source>
</evidence>
<dbReference type="RefSeq" id="XP_056050470.1">
    <property type="nucleotide sequence ID" value="XM_056193430.1"/>
</dbReference>
<dbReference type="KEGG" id="amus:LMH87_002041"/>
<evidence type="ECO:0000256" key="2">
    <source>
        <dbReference type="ARBA" id="ARBA00022527"/>
    </source>
</evidence>
<keyword evidence="4 9" id="KW-0547">Nucleotide-binding</keyword>
<feature type="binding site" evidence="9">
    <location>
        <position position="82"/>
    </location>
    <ligand>
        <name>ATP</name>
        <dbReference type="ChEBI" id="CHEBI:30616"/>
    </ligand>
</feature>
<dbReference type="GO" id="GO:0050684">
    <property type="term" value="P:regulation of mRNA processing"/>
    <property type="evidence" value="ECO:0007669"/>
    <property type="project" value="TreeGrafter"/>
</dbReference>
<dbReference type="EC" id="2.7.11.1" evidence="1"/>
<dbReference type="InterPro" id="IPR051334">
    <property type="entry name" value="SRPK"/>
</dbReference>
<keyword evidence="13" id="KW-1185">Reference proteome</keyword>
<keyword evidence="3" id="KW-0808">Transferase</keyword>
<evidence type="ECO:0000313" key="12">
    <source>
        <dbReference type="EMBL" id="KAJ4147529.1"/>
    </source>
</evidence>
<feature type="domain" description="Protein kinase" evidence="11">
    <location>
        <begin position="53"/>
        <end position="429"/>
    </location>
</feature>
<dbReference type="PROSITE" id="PS50011">
    <property type="entry name" value="PROTEIN_KINASE_DOM"/>
    <property type="match status" value="1"/>
</dbReference>
<dbReference type="Proteomes" id="UP001144673">
    <property type="component" value="Chromosome 3"/>
</dbReference>
<evidence type="ECO:0000256" key="10">
    <source>
        <dbReference type="SAM" id="MobiDB-lite"/>
    </source>
</evidence>
<reference evidence="12" key="1">
    <citation type="journal article" date="2023" name="Access Microbiol">
        <title>De-novo genome assembly for Akanthomyces muscarius, a biocontrol agent of insect agricultural pests.</title>
        <authorList>
            <person name="Erdos Z."/>
            <person name="Studholme D.J."/>
            <person name="Raymond B."/>
            <person name="Sharma M."/>
        </authorList>
    </citation>
    <scope>NUCLEOTIDE SEQUENCE</scope>
    <source>
        <strain evidence="12">Ve6</strain>
    </source>
</reference>
<dbReference type="InterPro" id="IPR011009">
    <property type="entry name" value="Kinase-like_dom_sf"/>
</dbReference>
<dbReference type="Gene3D" id="1.10.510.10">
    <property type="entry name" value="Transferase(Phosphotransferase) domain 1"/>
    <property type="match status" value="1"/>
</dbReference>
<comment type="catalytic activity">
    <reaction evidence="7">
        <text>L-threonyl-[protein] + ATP = O-phospho-L-threonyl-[protein] + ADP + H(+)</text>
        <dbReference type="Rhea" id="RHEA:46608"/>
        <dbReference type="Rhea" id="RHEA-COMP:11060"/>
        <dbReference type="Rhea" id="RHEA-COMP:11605"/>
        <dbReference type="ChEBI" id="CHEBI:15378"/>
        <dbReference type="ChEBI" id="CHEBI:30013"/>
        <dbReference type="ChEBI" id="CHEBI:30616"/>
        <dbReference type="ChEBI" id="CHEBI:61977"/>
        <dbReference type="ChEBI" id="CHEBI:456216"/>
        <dbReference type="EC" id="2.7.11.1"/>
    </reaction>
</comment>
<evidence type="ECO:0000256" key="9">
    <source>
        <dbReference type="PROSITE-ProRule" id="PRU10141"/>
    </source>
</evidence>
<evidence type="ECO:0000256" key="5">
    <source>
        <dbReference type="ARBA" id="ARBA00022777"/>
    </source>
</evidence>
<dbReference type="AlphaFoldDB" id="A0A9W8Q6Y1"/>
<dbReference type="EMBL" id="JAJHUN010000010">
    <property type="protein sequence ID" value="KAJ4147529.1"/>
    <property type="molecule type" value="Genomic_DNA"/>
</dbReference>
<dbReference type="InterPro" id="IPR017441">
    <property type="entry name" value="Protein_kinase_ATP_BS"/>
</dbReference>
<proteinExistence type="predicted"/>
<evidence type="ECO:0000256" key="6">
    <source>
        <dbReference type="ARBA" id="ARBA00022840"/>
    </source>
</evidence>
<dbReference type="Gene3D" id="3.30.200.20">
    <property type="entry name" value="Phosphorylase Kinase, domain 1"/>
    <property type="match status" value="1"/>
</dbReference>
<comment type="catalytic activity">
    <reaction evidence="8">
        <text>L-seryl-[protein] + ATP = O-phospho-L-seryl-[protein] + ADP + H(+)</text>
        <dbReference type="Rhea" id="RHEA:17989"/>
        <dbReference type="Rhea" id="RHEA-COMP:9863"/>
        <dbReference type="Rhea" id="RHEA-COMP:11604"/>
        <dbReference type="ChEBI" id="CHEBI:15378"/>
        <dbReference type="ChEBI" id="CHEBI:29999"/>
        <dbReference type="ChEBI" id="CHEBI:30616"/>
        <dbReference type="ChEBI" id="CHEBI:83421"/>
        <dbReference type="ChEBI" id="CHEBI:456216"/>
        <dbReference type="EC" id="2.7.11.1"/>
    </reaction>
</comment>
<dbReference type="SMART" id="SM00220">
    <property type="entry name" value="S_TKc"/>
    <property type="match status" value="1"/>
</dbReference>
<protein>
    <recommendedName>
        <fullName evidence="1">non-specific serine/threonine protein kinase</fullName>
        <ecNumber evidence="1">2.7.11.1</ecNumber>
    </recommendedName>
</protein>
<organism evidence="12 13">
    <name type="scientific">Akanthomyces muscarius</name>
    <name type="common">Entomopathogenic fungus</name>
    <name type="synonym">Lecanicillium muscarium</name>
    <dbReference type="NCBI Taxonomy" id="2231603"/>
    <lineage>
        <taxon>Eukaryota</taxon>
        <taxon>Fungi</taxon>
        <taxon>Dikarya</taxon>
        <taxon>Ascomycota</taxon>
        <taxon>Pezizomycotina</taxon>
        <taxon>Sordariomycetes</taxon>
        <taxon>Hypocreomycetidae</taxon>
        <taxon>Hypocreales</taxon>
        <taxon>Cordycipitaceae</taxon>
        <taxon>Akanthomyces</taxon>
    </lineage>
</organism>
<dbReference type="GeneID" id="80889200"/>
<keyword evidence="6 9" id="KW-0067">ATP-binding</keyword>
<dbReference type="PANTHER" id="PTHR47634:SF9">
    <property type="entry name" value="PROTEIN KINASE DOMAIN-CONTAINING PROTEIN-RELATED"/>
    <property type="match status" value="1"/>
</dbReference>
<dbReference type="GO" id="GO:0000245">
    <property type="term" value="P:spliceosomal complex assembly"/>
    <property type="evidence" value="ECO:0007669"/>
    <property type="project" value="TreeGrafter"/>
</dbReference>
<dbReference type="PROSITE" id="PS00107">
    <property type="entry name" value="PROTEIN_KINASE_ATP"/>
    <property type="match status" value="1"/>
</dbReference>
<feature type="region of interest" description="Disordered" evidence="10">
    <location>
        <begin position="1"/>
        <end position="21"/>
    </location>
</feature>
<evidence type="ECO:0000256" key="7">
    <source>
        <dbReference type="ARBA" id="ARBA00047899"/>
    </source>
</evidence>
<evidence type="ECO:0000259" key="11">
    <source>
        <dbReference type="PROSITE" id="PS50011"/>
    </source>
</evidence>
<comment type="caution">
    <text evidence="12">The sequence shown here is derived from an EMBL/GenBank/DDBJ whole genome shotgun (WGS) entry which is preliminary data.</text>
</comment>
<dbReference type="Pfam" id="PF00069">
    <property type="entry name" value="Pkinase"/>
    <property type="match status" value="2"/>
</dbReference>
<dbReference type="PANTHER" id="PTHR47634">
    <property type="entry name" value="PROTEIN KINASE DOMAIN-CONTAINING PROTEIN-RELATED"/>
    <property type="match status" value="1"/>
</dbReference>
<accession>A0A9W8Q6Y1</accession>
<evidence type="ECO:0000256" key="8">
    <source>
        <dbReference type="ARBA" id="ARBA00048679"/>
    </source>
</evidence>
<evidence type="ECO:0000256" key="1">
    <source>
        <dbReference type="ARBA" id="ARBA00012513"/>
    </source>
</evidence>
<dbReference type="SUPFAM" id="SSF56112">
    <property type="entry name" value="Protein kinase-like (PK-like)"/>
    <property type="match status" value="1"/>
</dbReference>
<sequence length="435" mass="49105">MNSSPPSTPPPTSTHDNEPRFKPISLPCEWIEDYRPGGYHPVALGDLFDNGQYKVIRKLGEGSYSTVWLARDVRQKNYVALKILVSEISRPTNEERVLDYIATQASPEGERRITRLLAEFEHKGPNGTHTCFIFEPMGPSVNTMVEELPQFNPRKFEMKVRYPPKMANGILKQALQALAYLHSIGVAHGDFQPGNMLFRLGDIDSVSEQTLQQKQDAEARLISRPVERLDGKKDLWAPPYLCIPQPLAPFTPYENGCKIKLSDMGGAYFLSEKPSKIITPLGLRAPELIFAGEMGASLDVWSFGCLVFELITGQPLFCVLGSKWEDDDHIMRLTARLGALPDTYAKAWKTYSCYFKPDGSLFNCMLGGVPECGEPLILPRPTMEDAFDKAEPEIDKDEGRKVKELIRWILQYDPAERPTAAEILQHPWFREIETD</sequence>
<evidence type="ECO:0000256" key="3">
    <source>
        <dbReference type="ARBA" id="ARBA00022679"/>
    </source>
</evidence>
<dbReference type="GO" id="GO:0004674">
    <property type="term" value="F:protein serine/threonine kinase activity"/>
    <property type="evidence" value="ECO:0007669"/>
    <property type="project" value="UniProtKB-KW"/>
</dbReference>
<keyword evidence="5" id="KW-0418">Kinase</keyword>
<gene>
    <name evidence="12" type="ORF">LMH87_002041</name>
</gene>
<feature type="compositionally biased region" description="Pro residues" evidence="10">
    <location>
        <begin position="1"/>
        <end position="12"/>
    </location>
</feature>
<dbReference type="GO" id="GO:0005524">
    <property type="term" value="F:ATP binding"/>
    <property type="evidence" value="ECO:0007669"/>
    <property type="project" value="UniProtKB-UniRule"/>
</dbReference>
<keyword evidence="2" id="KW-0723">Serine/threonine-protein kinase</keyword>
<name>A0A9W8Q6Y1_AKAMU</name>
<dbReference type="InterPro" id="IPR000719">
    <property type="entry name" value="Prot_kinase_dom"/>
</dbReference>
<dbReference type="CDD" id="cd05118">
    <property type="entry name" value="STKc_CMGC"/>
    <property type="match status" value="1"/>
</dbReference>